<evidence type="ECO:0000256" key="1">
    <source>
        <dbReference type="ARBA" id="ARBA00022801"/>
    </source>
</evidence>
<evidence type="ECO:0000256" key="6">
    <source>
        <dbReference type="RuleBase" id="RU365002"/>
    </source>
</evidence>
<evidence type="ECO:0000313" key="7">
    <source>
        <dbReference type="EMBL" id="KAJ6643314.1"/>
    </source>
</evidence>
<evidence type="ECO:0000256" key="4">
    <source>
        <dbReference type="ARBA" id="ARBA00035393"/>
    </source>
</evidence>
<reference evidence="7" key="1">
    <citation type="submission" date="2022-07" db="EMBL/GenBank/DDBJ databases">
        <authorList>
            <person name="Trinca V."/>
            <person name="Uliana J.V.C."/>
            <person name="Torres T.T."/>
            <person name="Ward R.J."/>
            <person name="Monesi N."/>
        </authorList>
    </citation>
    <scope>NUCLEOTIDE SEQUENCE</scope>
    <source>
        <strain evidence="7">HSMRA1968</strain>
        <tissue evidence="7">Whole embryos</tissue>
    </source>
</reference>
<organism evidence="7 8">
    <name type="scientific">Pseudolycoriella hygida</name>
    <dbReference type="NCBI Taxonomy" id="35572"/>
    <lineage>
        <taxon>Eukaryota</taxon>
        <taxon>Metazoa</taxon>
        <taxon>Ecdysozoa</taxon>
        <taxon>Arthropoda</taxon>
        <taxon>Hexapoda</taxon>
        <taxon>Insecta</taxon>
        <taxon>Pterygota</taxon>
        <taxon>Neoptera</taxon>
        <taxon>Endopterygota</taxon>
        <taxon>Diptera</taxon>
        <taxon>Nematocera</taxon>
        <taxon>Sciaroidea</taxon>
        <taxon>Sciaridae</taxon>
        <taxon>Pseudolycoriella</taxon>
    </lineage>
</organism>
<comment type="caution">
    <text evidence="7">The sequence shown here is derived from an EMBL/GenBank/DDBJ whole genome shotgun (WGS) entry which is preliminary data.</text>
</comment>
<dbReference type="Proteomes" id="UP001151699">
    <property type="component" value="Chromosome B"/>
</dbReference>
<dbReference type="InterPro" id="IPR019438">
    <property type="entry name" value="Q_salvage"/>
</dbReference>
<comment type="catalytic activity">
    <reaction evidence="5 6">
        <text>queuosine 5'-phosphate + H2O = queuine + D-ribose 5-phosphate</text>
        <dbReference type="Rhea" id="RHEA:75387"/>
        <dbReference type="ChEBI" id="CHEBI:15377"/>
        <dbReference type="ChEBI" id="CHEBI:17433"/>
        <dbReference type="ChEBI" id="CHEBI:78346"/>
        <dbReference type="ChEBI" id="CHEBI:194371"/>
    </reaction>
    <physiologicalReaction direction="left-to-right" evidence="5 6">
        <dbReference type="Rhea" id="RHEA:75388"/>
    </physiologicalReaction>
</comment>
<dbReference type="GO" id="GO:0016787">
    <property type="term" value="F:hydrolase activity"/>
    <property type="evidence" value="ECO:0007669"/>
    <property type="project" value="UniProtKB-KW"/>
</dbReference>
<dbReference type="Pfam" id="PF10343">
    <property type="entry name" value="Q_salvage"/>
    <property type="match status" value="1"/>
</dbReference>
<sequence>MSMNPRESGEFIVKNAKHLAIDVNGIQNLVKEVVEGIKTKQIDIENFSQHEHHPTVSDAYAPNWIFLIDTLNFCFWTPGDATKWKVNGYTGYFALCASINRAIKEGIDITNPAYYSSITVNELEHILRSDDNVTKCPLIEERVSILGDVGKKLMLKYDGNFKNCVIEAKNSAQALIKLVVNEFPCFKDEATYCNEKVTIYKRVQILVGDIWSCYRGEGLGQFDDIETVTMFADYRVPQVLVHFGAIKYSNELLDLLKKETILANGSPEEVEIRGASIYVVEQLKEMVLKEIKENCLDLSTKNVNSVLLDHFLWDYRRRFAYELEHIPFHKTISIYY</sequence>
<proteinExistence type="inferred from homology"/>
<gene>
    <name evidence="7" type="primary">QSPP</name>
    <name evidence="7" type="ORF">Bhyg_08274</name>
</gene>
<accession>A0A9Q0N633</accession>
<dbReference type="EC" id="3.2.2.-" evidence="6"/>
<dbReference type="PANTHER" id="PTHR21314:SF0">
    <property type="entry name" value="QUEUOSINE 5'-PHOSPHATE N-GLYCOSYLASE_HYDROLASE"/>
    <property type="match status" value="1"/>
</dbReference>
<dbReference type="EMBL" id="WJQU01000002">
    <property type="protein sequence ID" value="KAJ6643314.1"/>
    <property type="molecule type" value="Genomic_DNA"/>
</dbReference>
<keyword evidence="8" id="KW-1185">Reference proteome</keyword>
<evidence type="ECO:0000313" key="8">
    <source>
        <dbReference type="Proteomes" id="UP001151699"/>
    </source>
</evidence>
<comment type="function">
    <text evidence="6">Catalyzes the hydrolysis of queuosine 5'-phosphate, releasing the nucleobase queuine (q). Is required for salvage of queuine from exogenous queuosine (Q) that is imported and then converted to queuosine 5'-phosphate intracellularly.</text>
</comment>
<dbReference type="AlphaFoldDB" id="A0A9Q0N633"/>
<evidence type="ECO:0000256" key="2">
    <source>
        <dbReference type="ARBA" id="ARBA00035119"/>
    </source>
</evidence>
<keyword evidence="1 6" id="KW-0378">Hydrolase</keyword>
<dbReference type="OrthoDB" id="416777at2759"/>
<evidence type="ECO:0000256" key="3">
    <source>
        <dbReference type="ARBA" id="ARBA00035306"/>
    </source>
</evidence>
<dbReference type="PANTHER" id="PTHR21314">
    <property type="entry name" value="QUEUOSINE 5'-PHOSPHATE N-GLYCOSYLASE_HYDROLASE-RELATED"/>
    <property type="match status" value="1"/>
</dbReference>
<comment type="similarity">
    <text evidence="2 6">Belongs to the QNG1 protein family.</text>
</comment>
<protein>
    <recommendedName>
        <fullName evidence="3 6">Queuosine 5'-phosphate N-glycosylase/hydrolase</fullName>
        <ecNumber evidence="6">3.2.2.-</ecNumber>
    </recommendedName>
    <alternativeName>
        <fullName evidence="4 6">Queuosine-nucleotide N-glycosylase/hydrolase</fullName>
    </alternativeName>
</protein>
<name>A0A9Q0N633_9DIPT</name>
<evidence type="ECO:0000256" key="5">
    <source>
        <dbReference type="ARBA" id="ARBA00048204"/>
    </source>
</evidence>
<dbReference type="GO" id="GO:0006400">
    <property type="term" value="P:tRNA modification"/>
    <property type="evidence" value="ECO:0007669"/>
    <property type="project" value="TreeGrafter"/>
</dbReference>